<keyword evidence="6" id="KW-1185">Reference proteome</keyword>
<dbReference type="PIRSF" id="PIRSF005622">
    <property type="entry name" value="Hydrgn_mat_hypD"/>
    <property type="match status" value="1"/>
</dbReference>
<gene>
    <name evidence="5" type="ORF">TVD_13325</name>
</gene>
<evidence type="ECO:0000256" key="4">
    <source>
        <dbReference type="PIRNR" id="PIRNR005622"/>
    </source>
</evidence>
<dbReference type="EMBL" id="CP011367">
    <property type="protein sequence ID" value="AKJ96280.1"/>
    <property type="molecule type" value="Genomic_DNA"/>
</dbReference>
<dbReference type="Gene3D" id="3.40.50.11740">
    <property type="entry name" value="HypD, alpha/beta domain 2"/>
    <property type="match status" value="2"/>
</dbReference>
<dbReference type="InterPro" id="IPR002780">
    <property type="entry name" value="Hyd_form_HypD"/>
</dbReference>
<dbReference type="OrthoDB" id="9770424at2"/>
<dbReference type="PANTHER" id="PTHR30149">
    <property type="entry name" value="HYDROGENASE PROTEIN ASSEMBLY PROTEIN HYPD"/>
    <property type="match status" value="1"/>
</dbReference>
<organism evidence="5 6">
    <name type="scientific">Thioalkalivibrio versutus</name>
    <dbReference type="NCBI Taxonomy" id="106634"/>
    <lineage>
        <taxon>Bacteria</taxon>
        <taxon>Pseudomonadati</taxon>
        <taxon>Pseudomonadota</taxon>
        <taxon>Gammaproteobacteria</taxon>
        <taxon>Chromatiales</taxon>
        <taxon>Ectothiorhodospiraceae</taxon>
        <taxon>Thioalkalivibrio</taxon>
    </lineage>
</organism>
<dbReference type="GO" id="GO:0070025">
    <property type="term" value="F:carbon monoxide binding"/>
    <property type="evidence" value="ECO:0007669"/>
    <property type="project" value="TreeGrafter"/>
</dbReference>
<evidence type="ECO:0000256" key="1">
    <source>
        <dbReference type="ARBA" id="ARBA00007888"/>
    </source>
</evidence>
<dbReference type="Proteomes" id="UP000064201">
    <property type="component" value="Chromosome"/>
</dbReference>
<dbReference type="PANTHER" id="PTHR30149:SF0">
    <property type="entry name" value="HYDROGENASE MATURATION FACTOR HYPD"/>
    <property type="match status" value="1"/>
</dbReference>
<reference evidence="5 6" key="1">
    <citation type="submission" date="2015-04" db="EMBL/GenBank/DDBJ databases">
        <title>Complete Sequence for the Genome of the Thioalkalivibrio versutus D301.</title>
        <authorList>
            <person name="Mu T."/>
            <person name="Zhou J."/>
            <person name="Xu X."/>
        </authorList>
    </citation>
    <scope>NUCLEOTIDE SEQUENCE [LARGE SCALE GENOMIC DNA]</scope>
    <source>
        <strain evidence="5 6">D301</strain>
    </source>
</reference>
<comment type="similarity">
    <text evidence="1 4">Belongs to the HypD family.</text>
</comment>
<dbReference type="InterPro" id="IPR042244">
    <property type="entry name" value="HypD_2_sf"/>
</dbReference>
<dbReference type="Pfam" id="PF01924">
    <property type="entry name" value="HypD"/>
    <property type="match status" value="1"/>
</dbReference>
<evidence type="ECO:0000313" key="6">
    <source>
        <dbReference type="Proteomes" id="UP000064201"/>
    </source>
</evidence>
<dbReference type="InterPro" id="IPR042243">
    <property type="entry name" value="HypD_1"/>
</dbReference>
<dbReference type="NCBIfam" id="TIGR00075">
    <property type="entry name" value="hypD"/>
    <property type="match status" value="1"/>
</dbReference>
<dbReference type="STRING" id="106634.TVD_13325"/>
<keyword evidence="3" id="KW-0408">Iron</keyword>
<dbReference type="Gene3D" id="6.10.20.100">
    <property type="match status" value="1"/>
</dbReference>
<protein>
    <recommendedName>
        <fullName evidence="4">Hydrogenase maturation factor</fullName>
    </recommendedName>
</protein>
<dbReference type="AlphaFoldDB" id="A0A0G3G4V9"/>
<name>A0A0G3G4V9_9GAMM</name>
<dbReference type="PATRIC" id="fig|106634.4.peg.2719"/>
<dbReference type="GO" id="GO:0051539">
    <property type="term" value="F:4 iron, 4 sulfur cluster binding"/>
    <property type="evidence" value="ECO:0007669"/>
    <property type="project" value="TreeGrafter"/>
</dbReference>
<dbReference type="GO" id="GO:0005506">
    <property type="term" value="F:iron ion binding"/>
    <property type="evidence" value="ECO:0007669"/>
    <property type="project" value="TreeGrafter"/>
</dbReference>
<evidence type="ECO:0000256" key="3">
    <source>
        <dbReference type="ARBA" id="ARBA00023004"/>
    </source>
</evidence>
<dbReference type="GO" id="GO:0051604">
    <property type="term" value="P:protein maturation"/>
    <property type="evidence" value="ECO:0007669"/>
    <property type="project" value="TreeGrafter"/>
</dbReference>
<dbReference type="RefSeq" id="WP_047251823.1">
    <property type="nucleotide sequence ID" value="NZ_CP011367.1"/>
</dbReference>
<evidence type="ECO:0000256" key="2">
    <source>
        <dbReference type="ARBA" id="ARBA00022723"/>
    </source>
</evidence>
<sequence length="362" mass="38452">MKHLDEYRDPALILRQVEAIRATCTRRWTLMEVCGGQTHAILRHGLDELLADAVELIHGPGCPVCVTPAETLDQAVLLTRHPEVMLCTFGDMLRVPGALGDLNAARAAGGEVRVIYSPLDAVALAREHPEREVVLLAVGFETTAPAAAIAVLQAEALGLANVSLLVSHSLVPPAMEALLADPDNRIQGFLAAGHVCTVEGAAAYHAIAERFRVPIVVTGFEPVDLLAGIHACVEQLERGAARVENRYGRAAPDDGNAAARAAVSRVFEPVEREWRGMGRLPASGLGLRSEYARFDAVARFGLVTPEATGDGPCIAGEVLRGLRRPTDCPAFGRDCTPDTPLGAPMVSSEGACAAYLHYRGEA</sequence>
<accession>A0A0G3G4V9</accession>
<proteinExistence type="inferred from homology"/>
<evidence type="ECO:0000313" key="5">
    <source>
        <dbReference type="EMBL" id="AKJ96280.1"/>
    </source>
</evidence>
<keyword evidence="2" id="KW-0479">Metal-binding</keyword>
<dbReference type="KEGG" id="tvr:TVD_13325"/>